<organism evidence="8 9">
    <name type="scientific">Perkinsus chesapeaki</name>
    <name type="common">Clam parasite</name>
    <name type="synonym">Perkinsus andrewsi</name>
    <dbReference type="NCBI Taxonomy" id="330153"/>
    <lineage>
        <taxon>Eukaryota</taxon>
        <taxon>Sar</taxon>
        <taxon>Alveolata</taxon>
        <taxon>Perkinsozoa</taxon>
        <taxon>Perkinsea</taxon>
        <taxon>Perkinsida</taxon>
        <taxon>Perkinsidae</taxon>
        <taxon>Perkinsus</taxon>
    </lineage>
</organism>
<dbReference type="SMART" id="SM00356">
    <property type="entry name" value="ZnF_C3H1"/>
    <property type="match status" value="2"/>
</dbReference>
<name>A0A7J6KRK7_PERCH</name>
<feature type="zinc finger region" description="C3H1-type" evidence="5">
    <location>
        <begin position="225"/>
        <end position="253"/>
    </location>
</feature>
<feature type="region of interest" description="Disordered" evidence="6">
    <location>
        <begin position="253"/>
        <end position="272"/>
    </location>
</feature>
<dbReference type="InterPro" id="IPR050974">
    <property type="entry name" value="Plant_ZF_CCCH"/>
</dbReference>
<keyword evidence="2 5" id="KW-0863">Zinc-finger</keyword>
<feature type="domain" description="C3H1-type" evidence="7">
    <location>
        <begin position="225"/>
        <end position="253"/>
    </location>
</feature>
<feature type="non-terminal residue" evidence="8">
    <location>
        <position position="707"/>
    </location>
</feature>
<dbReference type="GO" id="GO:0003677">
    <property type="term" value="F:DNA binding"/>
    <property type="evidence" value="ECO:0007669"/>
    <property type="project" value="UniProtKB-KW"/>
</dbReference>
<dbReference type="PROSITE" id="PS50103">
    <property type="entry name" value="ZF_C3H1"/>
    <property type="match status" value="2"/>
</dbReference>
<dbReference type="OrthoDB" id="411372at2759"/>
<protein>
    <recommendedName>
        <fullName evidence="7">C3H1-type domain-containing protein</fullName>
    </recommendedName>
</protein>
<feature type="zinc finger region" description="C3H1-type" evidence="5">
    <location>
        <begin position="301"/>
        <end position="329"/>
    </location>
</feature>
<feature type="region of interest" description="Disordered" evidence="6">
    <location>
        <begin position="279"/>
        <end position="303"/>
    </location>
</feature>
<dbReference type="Proteomes" id="UP000591131">
    <property type="component" value="Unassembled WGS sequence"/>
</dbReference>
<keyword evidence="4" id="KW-0238">DNA-binding</keyword>
<dbReference type="InterPro" id="IPR000571">
    <property type="entry name" value="Znf_CCCH"/>
</dbReference>
<dbReference type="Gene3D" id="4.10.1000.10">
    <property type="entry name" value="Zinc finger, CCCH-type"/>
    <property type="match status" value="1"/>
</dbReference>
<dbReference type="Pfam" id="PF00642">
    <property type="entry name" value="zf-CCCH"/>
    <property type="match status" value="2"/>
</dbReference>
<keyword evidence="9" id="KW-1185">Reference proteome</keyword>
<dbReference type="AlphaFoldDB" id="A0A7J6KRK7"/>
<evidence type="ECO:0000256" key="5">
    <source>
        <dbReference type="PROSITE-ProRule" id="PRU00723"/>
    </source>
</evidence>
<evidence type="ECO:0000256" key="6">
    <source>
        <dbReference type="SAM" id="MobiDB-lite"/>
    </source>
</evidence>
<dbReference type="SUPFAM" id="SSF90229">
    <property type="entry name" value="CCCH zinc finger"/>
    <property type="match status" value="1"/>
</dbReference>
<dbReference type="PANTHER" id="PTHR12506">
    <property type="entry name" value="PROTEIN PHOSPHATASE RELATED"/>
    <property type="match status" value="1"/>
</dbReference>
<evidence type="ECO:0000313" key="9">
    <source>
        <dbReference type="Proteomes" id="UP000591131"/>
    </source>
</evidence>
<dbReference type="PANTHER" id="PTHR12506:SF50">
    <property type="entry name" value="ZINC FINGER CCCH DOMAIN-CONTAINING PROTEIN 26"/>
    <property type="match status" value="1"/>
</dbReference>
<reference evidence="8 9" key="1">
    <citation type="submission" date="2020-04" db="EMBL/GenBank/DDBJ databases">
        <title>Perkinsus chesapeaki whole genome sequence.</title>
        <authorList>
            <person name="Bogema D.R."/>
        </authorList>
    </citation>
    <scope>NUCLEOTIDE SEQUENCE [LARGE SCALE GENOMIC DNA]</scope>
    <source>
        <strain evidence="8">ATCC PRA-425</strain>
    </source>
</reference>
<evidence type="ECO:0000256" key="1">
    <source>
        <dbReference type="ARBA" id="ARBA00022723"/>
    </source>
</evidence>
<feature type="domain" description="C3H1-type" evidence="7">
    <location>
        <begin position="301"/>
        <end position="329"/>
    </location>
</feature>
<keyword evidence="1 5" id="KW-0479">Metal-binding</keyword>
<feature type="compositionally biased region" description="Basic and acidic residues" evidence="6">
    <location>
        <begin position="290"/>
        <end position="301"/>
    </location>
</feature>
<evidence type="ECO:0000256" key="2">
    <source>
        <dbReference type="ARBA" id="ARBA00022771"/>
    </source>
</evidence>
<evidence type="ECO:0000259" key="7">
    <source>
        <dbReference type="PROSITE" id="PS50103"/>
    </source>
</evidence>
<evidence type="ECO:0000256" key="4">
    <source>
        <dbReference type="ARBA" id="ARBA00023125"/>
    </source>
</evidence>
<dbReference type="GO" id="GO:0003729">
    <property type="term" value="F:mRNA binding"/>
    <property type="evidence" value="ECO:0007669"/>
    <property type="project" value="UniProtKB-ARBA"/>
</dbReference>
<dbReference type="InterPro" id="IPR036855">
    <property type="entry name" value="Znf_CCCH_sf"/>
</dbReference>
<dbReference type="EMBL" id="JAAPAO010001624">
    <property type="protein sequence ID" value="KAF4649209.1"/>
    <property type="molecule type" value="Genomic_DNA"/>
</dbReference>
<gene>
    <name evidence="8" type="ORF">FOL47_002329</name>
</gene>
<sequence>WAKAWSISKSTTWNESYWKKLCTTLDLAKLAAPMKLAILSRLLPAKQALIVQEGCLAHLESILKWKTIDIHSCESDENRRAAAISSMKTWLASCYEALQEISKKLDADFVVNDSSLALQHWVELEPAGTTWSDYCHQEKLRCSQVENIDFTSTGGWTLRRDRLLRSISQFHVLKDTGMRGQLLPKLRVTKSINDFHATIELMSKDFRFPSVDEFLGICSAKPVIGPLTTLCKHFQKHGTCKYGDACKYSHQTSSSTSISHKSEASPPYTVANRRHSMPDIHTAPESVPVKPEDTKSTDQVKSDPGVCHYFEKHRTCKFGEACKFQHLPQPPATAVTQDDDEPRRSERLRHKDTKTVGAVSPVHSGPSGNNTVGPEPPTLPDCAEGPTQDGLSILLSAEASVADECEICVSKARELLVERGREWSPLPAAEDYQGRVRELLPEEKRDLPNQTHTVEIRWDAKDPPVANTGDFSVRMLSKLTEEQRSSFANECQKFISNGWWVKSSDLKEEQGPAGVSFPRFQGAWKSTSTRAVIDLKRWNSTRPKASWDGQPCTALVMSWRGRCSSTDTTVFLDLSKAYYKNRLKVNEVGWIFIKCFGELYRTDRAAFGAGFGSAAMTFGVRLLMTAVCMAIQLFLGEPRNPRLPDLAPPATTPSDVQLSLAKHGINWLDFLDDVLVFGSLRMIALLTLCMRLTAACIGYEFPLSKID</sequence>
<evidence type="ECO:0000256" key="3">
    <source>
        <dbReference type="ARBA" id="ARBA00022833"/>
    </source>
</evidence>
<feature type="non-terminal residue" evidence="8">
    <location>
        <position position="1"/>
    </location>
</feature>
<proteinExistence type="predicted"/>
<evidence type="ECO:0000313" key="8">
    <source>
        <dbReference type="EMBL" id="KAF4649209.1"/>
    </source>
</evidence>
<comment type="caution">
    <text evidence="8">The sequence shown here is derived from an EMBL/GenBank/DDBJ whole genome shotgun (WGS) entry which is preliminary data.</text>
</comment>
<feature type="region of interest" description="Disordered" evidence="6">
    <location>
        <begin position="329"/>
        <end position="379"/>
    </location>
</feature>
<keyword evidence="3 5" id="KW-0862">Zinc</keyword>
<dbReference type="GO" id="GO:0008270">
    <property type="term" value="F:zinc ion binding"/>
    <property type="evidence" value="ECO:0007669"/>
    <property type="project" value="UniProtKB-KW"/>
</dbReference>
<accession>A0A7J6KRK7</accession>